<keyword evidence="3" id="KW-0804">Transcription</keyword>
<dbReference type="InterPro" id="IPR036388">
    <property type="entry name" value="WH-like_DNA-bd_sf"/>
</dbReference>
<dbReference type="PROSITE" id="PS50956">
    <property type="entry name" value="HTH_ASNC_2"/>
    <property type="match status" value="1"/>
</dbReference>
<dbReference type="STRING" id="651662.SAMN04488069_11251"/>
<dbReference type="SUPFAM" id="SSF46785">
    <property type="entry name" value="Winged helix' DNA-binding domain"/>
    <property type="match status" value="1"/>
</dbReference>
<dbReference type="InterPro" id="IPR011008">
    <property type="entry name" value="Dimeric_a/b-barrel"/>
</dbReference>
<keyword evidence="2" id="KW-0238">DNA-binding</keyword>
<dbReference type="InterPro" id="IPR019888">
    <property type="entry name" value="Tscrpt_reg_AsnC-like"/>
</dbReference>
<evidence type="ECO:0000256" key="3">
    <source>
        <dbReference type="ARBA" id="ARBA00023163"/>
    </source>
</evidence>
<accession>A0A1H3M4N3</accession>
<evidence type="ECO:0000256" key="2">
    <source>
        <dbReference type="ARBA" id="ARBA00023125"/>
    </source>
</evidence>
<dbReference type="Gene3D" id="1.10.10.10">
    <property type="entry name" value="Winged helix-like DNA-binding domain superfamily/Winged helix DNA-binding domain"/>
    <property type="match status" value="1"/>
</dbReference>
<evidence type="ECO:0000256" key="1">
    <source>
        <dbReference type="ARBA" id="ARBA00023015"/>
    </source>
</evidence>
<dbReference type="SUPFAM" id="SSF54909">
    <property type="entry name" value="Dimeric alpha+beta barrel"/>
    <property type="match status" value="1"/>
</dbReference>
<dbReference type="SMART" id="SM00344">
    <property type="entry name" value="HTH_ASNC"/>
    <property type="match status" value="1"/>
</dbReference>
<dbReference type="AlphaFoldDB" id="A0A1H3M4N3"/>
<dbReference type="EMBL" id="FNOV01000012">
    <property type="protein sequence ID" value="SDY71690.1"/>
    <property type="molecule type" value="Genomic_DNA"/>
</dbReference>
<sequence length="161" mass="18321">MARNYELDDTDRKILALLIDDAKTPYTEIARKVHVSGGTVHVRMARLEELGIVQGATLKIDYQKLGYGVRAFLGIYLQKSSVYEGVVKALREIPEVVSIDFTTGAYGIFARLICRDTNHLREVLHEQIQLIDGIERTETLISLEEAFNRPIQMQEIKEDND</sequence>
<evidence type="ECO:0000313" key="6">
    <source>
        <dbReference type="Proteomes" id="UP000199249"/>
    </source>
</evidence>
<dbReference type="OrthoDB" id="1094536at2"/>
<evidence type="ECO:0000313" key="5">
    <source>
        <dbReference type="EMBL" id="SDY71690.1"/>
    </source>
</evidence>
<dbReference type="PRINTS" id="PR00033">
    <property type="entry name" value="HTHASNC"/>
</dbReference>
<dbReference type="GO" id="GO:0043565">
    <property type="term" value="F:sequence-specific DNA binding"/>
    <property type="evidence" value="ECO:0007669"/>
    <property type="project" value="InterPro"/>
</dbReference>
<dbReference type="PANTHER" id="PTHR30154">
    <property type="entry name" value="LEUCINE-RESPONSIVE REGULATORY PROTEIN"/>
    <property type="match status" value="1"/>
</dbReference>
<dbReference type="Pfam" id="PF01037">
    <property type="entry name" value="AsnC_trans_reg"/>
    <property type="match status" value="1"/>
</dbReference>
<dbReference type="GO" id="GO:0006355">
    <property type="term" value="P:regulation of DNA-templated transcription"/>
    <property type="evidence" value="ECO:0007669"/>
    <property type="project" value="UniProtKB-ARBA"/>
</dbReference>
<dbReference type="GO" id="GO:0043200">
    <property type="term" value="P:response to amino acid"/>
    <property type="evidence" value="ECO:0007669"/>
    <property type="project" value="TreeGrafter"/>
</dbReference>
<dbReference type="PANTHER" id="PTHR30154:SF34">
    <property type="entry name" value="TRANSCRIPTIONAL REGULATOR AZLB"/>
    <property type="match status" value="1"/>
</dbReference>
<gene>
    <name evidence="5" type="ORF">SAMN04488069_11251</name>
</gene>
<evidence type="ECO:0000259" key="4">
    <source>
        <dbReference type="PROSITE" id="PS50956"/>
    </source>
</evidence>
<dbReference type="CDD" id="cd00090">
    <property type="entry name" value="HTH_ARSR"/>
    <property type="match status" value="1"/>
</dbReference>
<reference evidence="6" key="1">
    <citation type="submission" date="2016-10" db="EMBL/GenBank/DDBJ databases">
        <authorList>
            <person name="Varghese N."/>
            <person name="Submissions S."/>
        </authorList>
    </citation>
    <scope>NUCLEOTIDE SEQUENCE [LARGE SCALE GENOMIC DNA]</scope>
    <source>
        <strain evidence="6">CGMCC 1.8975</strain>
    </source>
</reference>
<proteinExistence type="predicted"/>
<dbReference type="Gene3D" id="3.30.70.920">
    <property type="match status" value="1"/>
</dbReference>
<dbReference type="RefSeq" id="WP_092742282.1">
    <property type="nucleotide sequence ID" value="NZ_FNOV01000012.1"/>
</dbReference>
<keyword evidence="1" id="KW-0805">Transcription regulation</keyword>
<dbReference type="GO" id="GO:0005829">
    <property type="term" value="C:cytosol"/>
    <property type="evidence" value="ECO:0007669"/>
    <property type="project" value="TreeGrafter"/>
</dbReference>
<organism evidence="5 6">
    <name type="scientific">Hymenobacter psychrophilus</name>
    <dbReference type="NCBI Taxonomy" id="651662"/>
    <lineage>
        <taxon>Bacteria</taxon>
        <taxon>Pseudomonadati</taxon>
        <taxon>Bacteroidota</taxon>
        <taxon>Cytophagia</taxon>
        <taxon>Cytophagales</taxon>
        <taxon>Hymenobacteraceae</taxon>
        <taxon>Hymenobacter</taxon>
    </lineage>
</organism>
<dbReference type="Proteomes" id="UP000199249">
    <property type="component" value="Unassembled WGS sequence"/>
</dbReference>
<name>A0A1H3M4N3_9BACT</name>
<dbReference type="InterPro" id="IPR019887">
    <property type="entry name" value="Tscrpt_reg_AsnC/Lrp_C"/>
</dbReference>
<dbReference type="InterPro" id="IPR011991">
    <property type="entry name" value="ArsR-like_HTH"/>
</dbReference>
<protein>
    <submittedName>
        <fullName evidence="5">Lrp/AsnC family transcriptional regulator, regulator for asnA, asnC and gidA</fullName>
    </submittedName>
</protein>
<dbReference type="InterPro" id="IPR036390">
    <property type="entry name" value="WH_DNA-bd_sf"/>
</dbReference>
<keyword evidence="6" id="KW-1185">Reference proteome</keyword>
<dbReference type="Pfam" id="PF13404">
    <property type="entry name" value="HTH_AsnC-type"/>
    <property type="match status" value="1"/>
</dbReference>
<dbReference type="InterPro" id="IPR000485">
    <property type="entry name" value="AsnC-type_HTH_dom"/>
</dbReference>
<feature type="domain" description="HTH asnC-type" evidence="4">
    <location>
        <begin position="7"/>
        <end position="68"/>
    </location>
</feature>